<accession>A0AA39W4Q7</accession>
<evidence type="ECO:0000313" key="3">
    <source>
        <dbReference type="EMBL" id="KAK0612204.1"/>
    </source>
</evidence>
<feature type="compositionally biased region" description="Low complexity" evidence="2">
    <location>
        <begin position="630"/>
        <end position="639"/>
    </location>
</feature>
<protein>
    <submittedName>
        <fullName evidence="3">Uncharacterized protein</fullName>
    </submittedName>
</protein>
<feature type="region of interest" description="Disordered" evidence="2">
    <location>
        <begin position="553"/>
        <end position="591"/>
    </location>
</feature>
<keyword evidence="4" id="KW-1185">Reference proteome</keyword>
<evidence type="ECO:0000313" key="4">
    <source>
        <dbReference type="Proteomes" id="UP001175000"/>
    </source>
</evidence>
<gene>
    <name evidence="3" type="ORF">B0T14DRAFT_342649</name>
</gene>
<dbReference type="EMBL" id="JAULSU010000007">
    <property type="protein sequence ID" value="KAK0612204.1"/>
    <property type="molecule type" value="Genomic_DNA"/>
</dbReference>
<name>A0AA39W4Q7_9PEZI</name>
<keyword evidence="1" id="KW-0175">Coiled coil</keyword>
<feature type="region of interest" description="Disordered" evidence="2">
    <location>
        <begin position="608"/>
        <end position="653"/>
    </location>
</feature>
<proteinExistence type="predicted"/>
<reference evidence="3" key="1">
    <citation type="submission" date="2023-06" db="EMBL/GenBank/DDBJ databases">
        <title>Genome-scale phylogeny and comparative genomics of the fungal order Sordariales.</title>
        <authorList>
            <consortium name="Lawrence Berkeley National Laboratory"/>
            <person name="Hensen N."/>
            <person name="Bonometti L."/>
            <person name="Westerberg I."/>
            <person name="Brannstrom I.O."/>
            <person name="Guillou S."/>
            <person name="Cros-Aarteil S."/>
            <person name="Calhoun S."/>
            <person name="Haridas S."/>
            <person name="Kuo A."/>
            <person name="Mondo S."/>
            <person name="Pangilinan J."/>
            <person name="Riley R."/>
            <person name="Labutti K."/>
            <person name="Andreopoulos B."/>
            <person name="Lipzen A."/>
            <person name="Chen C."/>
            <person name="Yanf M."/>
            <person name="Daum C."/>
            <person name="Ng V."/>
            <person name="Clum A."/>
            <person name="Steindorff A."/>
            <person name="Ohm R."/>
            <person name="Martin F."/>
            <person name="Silar P."/>
            <person name="Natvig D."/>
            <person name="Lalanne C."/>
            <person name="Gautier V."/>
            <person name="Ament-Velasquez S.L."/>
            <person name="Kruys A."/>
            <person name="Hutchinson M.I."/>
            <person name="Powell A.J."/>
            <person name="Barry K."/>
            <person name="Miller A.N."/>
            <person name="Grigoriev I.V."/>
            <person name="Debuchy R."/>
            <person name="Gladieux P."/>
            <person name="Thoren M.H."/>
            <person name="Johannesson H."/>
        </authorList>
    </citation>
    <scope>NUCLEOTIDE SEQUENCE</scope>
    <source>
        <strain evidence="3">CBS 606.72</strain>
    </source>
</reference>
<dbReference type="Proteomes" id="UP001175000">
    <property type="component" value="Unassembled WGS sequence"/>
</dbReference>
<organism evidence="3 4">
    <name type="scientific">Immersiella caudata</name>
    <dbReference type="NCBI Taxonomy" id="314043"/>
    <lineage>
        <taxon>Eukaryota</taxon>
        <taxon>Fungi</taxon>
        <taxon>Dikarya</taxon>
        <taxon>Ascomycota</taxon>
        <taxon>Pezizomycotina</taxon>
        <taxon>Sordariomycetes</taxon>
        <taxon>Sordariomycetidae</taxon>
        <taxon>Sordariales</taxon>
        <taxon>Lasiosphaeriaceae</taxon>
        <taxon>Immersiella</taxon>
    </lineage>
</organism>
<feature type="region of interest" description="Disordered" evidence="2">
    <location>
        <begin position="248"/>
        <end position="281"/>
    </location>
</feature>
<feature type="compositionally biased region" description="Acidic residues" evidence="2">
    <location>
        <begin position="562"/>
        <end position="589"/>
    </location>
</feature>
<feature type="region of interest" description="Disordered" evidence="2">
    <location>
        <begin position="203"/>
        <end position="235"/>
    </location>
</feature>
<evidence type="ECO:0000256" key="1">
    <source>
        <dbReference type="SAM" id="Coils"/>
    </source>
</evidence>
<comment type="caution">
    <text evidence="3">The sequence shown here is derived from an EMBL/GenBank/DDBJ whole genome shotgun (WGS) entry which is preliminary data.</text>
</comment>
<evidence type="ECO:0000256" key="2">
    <source>
        <dbReference type="SAM" id="MobiDB-lite"/>
    </source>
</evidence>
<sequence>MDGTLLPGDDAALGAVQHVFRRAKRAEELIVTSKNQASQWIQNRERQARRQKERLLAEYQALSDEATARDQARNAQLMSELCSQKMQIAQQTKELERRNNTVTREIQQLRDRMRQDATATKDRAELKEPYMQRVQEVDEDLARFKAECDAACIRYGAEIIDSYLVGRGNTPVMMAPDELSIESDAGPDGADDAIDMVEPAENANQNAAPDSGGPGRDVPRPQLSLGQGDPASAEDFDEGAVFRGDADTATAGAEKRHRTGTPTDAGNDSDQHGALGPRKRAKNNSWALPTIEYDDVYQGGNAKDKCQIFYYSPPSRSQSCIEPGWFILRCQAHNFHFGRNGAKALPSAAKHINGADHGHMRKTHANVIKTLGWRVLNCDAAKAERNNALLPQFRDPKEKMSLPEVGKPYITHDEGRAWAVMVLPLGGSFADLGVQGHFDDELSRDPPRCFERGPDGKPTLLNNMLRWADGYEDGQPRVRQRMYPVRFFNKPGSVKWVRVGELKPCNLDDPKTQKISGSLVAKTHYRELPGRREAAWSYINGRANLRDLERELPTNAPTPCIQDDDSLQMAESDSEFSIEDSSSDWEDTEEGRSLAATKSLMHAATCNHHDSQADGLPNMVDPIASTAEQPNAPRSRAPSAPAPNPIDPSQVGAGDRRQLWFSSPELADSWSIGNPSVPANTHQEISSTHQPLLSCAREPRCHGALRELHEALGLSPVDPEPVASTYQPVWAHTTSSHASAGPRTAAGHMMQQWEQPAPEADMSVAAISGPPATIAAQPNWESIRFPGRDHLGRFTSEVIEVMGPLSAGTGEAGTGLKYEG</sequence>
<dbReference type="AlphaFoldDB" id="A0AA39W4Q7"/>
<feature type="coiled-coil region" evidence="1">
    <location>
        <begin position="45"/>
        <end position="112"/>
    </location>
</feature>